<proteinExistence type="predicted"/>
<keyword evidence="2" id="KW-1185">Reference proteome</keyword>
<sequence length="88" mass="10039">MEGIFTRIHKVIHRHSRFYRQCGKLSGTASIHRLSPGRHRSESTDLNLVQSTTLAHTRFFISIQGFIISAGGYRTAQGFIDYDGRFIN</sequence>
<name>A0A3M2SNY1_9HYPO</name>
<dbReference type="Proteomes" id="UP000277212">
    <property type="component" value="Unassembled WGS sequence"/>
</dbReference>
<accession>A0A3M2SNY1</accession>
<organism evidence="1 2">
    <name type="scientific">Fusarium kuroshium</name>
    <dbReference type="NCBI Taxonomy" id="2010991"/>
    <lineage>
        <taxon>Eukaryota</taxon>
        <taxon>Fungi</taxon>
        <taxon>Dikarya</taxon>
        <taxon>Ascomycota</taxon>
        <taxon>Pezizomycotina</taxon>
        <taxon>Sordariomycetes</taxon>
        <taxon>Hypocreomycetidae</taxon>
        <taxon>Hypocreales</taxon>
        <taxon>Nectriaceae</taxon>
        <taxon>Fusarium</taxon>
        <taxon>Fusarium solani species complex</taxon>
    </lineage>
</organism>
<protein>
    <submittedName>
        <fullName evidence="1">Uncharacterized protein</fullName>
    </submittedName>
</protein>
<reference evidence="1 2" key="1">
    <citation type="submission" date="2017-06" db="EMBL/GenBank/DDBJ databases">
        <title>Comparative genomic analysis of Ambrosia Fusariam Clade fungi.</title>
        <authorList>
            <person name="Stajich J.E."/>
            <person name="Carrillo J."/>
            <person name="Kijimoto T."/>
            <person name="Eskalen A."/>
            <person name="O'Donnell K."/>
            <person name="Kasson M."/>
        </authorList>
    </citation>
    <scope>NUCLEOTIDE SEQUENCE [LARGE SCALE GENOMIC DNA]</scope>
    <source>
        <strain evidence="1">UCR3666</strain>
    </source>
</reference>
<gene>
    <name evidence="1" type="ORF">CDV36_001127</name>
</gene>
<evidence type="ECO:0000313" key="1">
    <source>
        <dbReference type="EMBL" id="RMJ19264.1"/>
    </source>
</evidence>
<dbReference type="AlphaFoldDB" id="A0A3M2SNY1"/>
<comment type="caution">
    <text evidence="1">The sequence shown here is derived from an EMBL/GenBank/DDBJ whole genome shotgun (WGS) entry which is preliminary data.</text>
</comment>
<dbReference type="EMBL" id="NKUJ01000010">
    <property type="protein sequence ID" value="RMJ19264.1"/>
    <property type="molecule type" value="Genomic_DNA"/>
</dbReference>
<evidence type="ECO:0000313" key="2">
    <source>
        <dbReference type="Proteomes" id="UP000277212"/>
    </source>
</evidence>